<keyword evidence="2" id="KW-1185">Reference proteome</keyword>
<comment type="caution">
    <text evidence="1">The sequence shown here is derived from an EMBL/GenBank/DDBJ whole genome shotgun (WGS) entry which is preliminary data.</text>
</comment>
<accession>A0ACA9Q7C2</accession>
<evidence type="ECO:0000313" key="1">
    <source>
        <dbReference type="EMBL" id="CAG8740673.1"/>
    </source>
</evidence>
<protein>
    <submittedName>
        <fullName evidence="1">1221_t:CDS:1</fullName>
    </submittedName>
</protein>
<name>A0ACA9Q7C2_9GLOM</name>
<organism evidence="1 2">
    <name type="scientific">Dentiscutata heterogama</name>
    <dbReference type="NCBI Taxonomy" id="1316150"/>
    <lineage>
        <taxon>Eukaryota</taxon>
        <taxon>Fungi</taxon>
        <taxon>Fungi incertae sedis</taxon>
        <taxon>Mucoromycota</taxon>
        <taxon>Glomeromycotina</taxon>
        <taxon>Glomeromycetes</taxon>
        <taxon>Diversisporales</taxon>
        <taxon>Gigasporaceae</taxon>
        <taxon>Dentiscutata</taxon>
    </lineage>
</organism>
<proteinExistence type="predicted"/>
<sequence>MALFEIAKYIRRNRNTDRLVVFKNHHMIDTAAEYQSFGPNY</sequence>
<dbReference type="Proteomes" id="UP000789702">
    <property type="component" value="Unassembled WGS sequence"/>
</dbReference>
<reference evidence="1" key="1">
    <citation type="submission" date="2021-06" db="EMBL/GenBank/DDBJ databases">
        <authorList>
            <person name="Kallberg Y."/>
            <person name="Tangrot J."/>
            <person name="Rosling A."/>
        </authorList>
    </citation>
    <scope>NUCLEOTIDE SEQUENCE</scope>
    <source>
        <strain evidence="1">IL203A</strain>
    </source>
</reference>
<dbReference type="EMBL" id="CAJVPU010041094">
    <property type="protein sequence ID" value="CAG8740673.1"/>
    <property type="molecule type" value="Genomic_DNA"/>
</dbReference>
<feature type="non-terminal residue" evidence="1">
    <location>
        <position position="41"/>
    </location>
</feature>
<gene>
    <name evidence="1" type="ORF">DHETER_LOCUS14025</name>
</gene>
<evidence type="ECO:0000313" key="2">
    <source>
        <dbReference type="Proteomes" id="UP000789702"/>
    </source>
</evidence>